<dbReference type="PANTHER" id="PTHR11461:SF51">
    <property type="entry name" value="SERPIN I2"/>
    <property type="match status" value="1"/>
</dbReference>
<gene>
    <name evidence="3" type="primary">SERPINI2</name>
</gene>
<dbReference type="Proteomes" id="UP000472272">
    <property type="component" value="Chromosome 5"/>
</dbReference>
<reference evidence="3" key="3">
    <citation type="submission" date="2025-09" db="UniProtKB">
        <authorList>
            <consortium name="Ensembl"/>
        </authorList>
    </citation>
    <scope>IDENTIFICATION</scope>
</reference>
<dbReference type="Pfam" id="PF00079">
    <property type="entry name" value="Serpin"/>
    <property type="match status" value="1"/>
</dbReference>
<dbReference type="InterPro" id="IPR042185">
    <property type="entry name" value="Serpin_sf_2"/>
</dbReference>
<dbReference type="InterPro" id="IPR023795">
    <property type="entry name" value="Serpin_CS"/>
</dbReference>
<organism evidence="3 4">
    <name type="scientific">Podarcis muralis</name>
    <name type="common">Wall lizard</name>
    <name type="synonym">Lacerta muralis</name>
    <dbReference type="NCBI Taxonomy" id="64176"/>
    <lineage>
        <taxon>Eukaryota</taxon>
        <taxon>Metazoa</taxon>
        <taxon>Chordata</taxon>
        <taxon>Craniata</taxon>
        <taxon>Vertebrata</taxon>
        <taxon>Euteleostomi</taxon>
        <taxon>Lepidosauria</taxon>
        <taxon>Squamata</taxon>
        <taxon>Bifurcata</taxon>
        <taxon>Unidentata</taxon>
        <taxon>Episquamata</taxon>
        <taxon>Laterata</taxon>
        <taxon>Lacertibaenia</taxon>
        <taxon>Lacertidae</taxon>
        <taxon>Podarcis</taxon>
    </lineage>
</organism>
<dbReference type="InterPro" id="IPR000215">
    <property type="entry name" value="Serpin_fam"/>
</dbReference>
<comment type="similarity">
    <text evidence="1">Belongs to the serpin family.</text>
</comment>
<sequence>MVNIMQPFSSSRNYQAFCSTMRRALLPCLLLAVTGIHLTRGHTSQPVAESTARLAGDLSRVLSVSRKNENILYSPLGVLLALGAIHLGAKGKARDEIRQLLNLQGNDGEAFKPLQTLFSVPSEGKAFTFNLANALYLQEGFMVKEQYLHSNKEFFQTAVKLVNFQDTKASAEAISTWVENKTDGKIRNLVASGDLGPLTRLLLVNALFFKGDWKQTFKAEDTSWMPFTKSDGSVTEIPMMHLQLKAKLGHFSDHNVSYQVLELPYKGEEFSFVLILPAEDVPIEEVEKLITAQLMKSWFAEMEEDEDIEISLPRFKIEQMVDLKEIIQPLNVTEIFNNGCDLSGITDSADVHISKAIQKVCFELHEDGSEAAASAGMHLTAIMSLSRKQVVANQPFLFILRHNSTGSIVFMGKLANPDTQSQKRRDRDSL</sequence>
<dbReference type="PANTHER" id="PTHR11461">
    <property type="entry name" value="SERINE PROTEASE INHIBITOR, SERPIN"/>
    <property type="match status" value="1"/>
</dbReference>
<evidence type="ECO:0000259" key="2">
    <source>
        <dbReference type="SMART" id="SM00093"/>
    </source>
</evidence>
<dbReference type="GO" id="GO:0004867">
    <property type="term" value="F:serine-type endopeptidase inhibitor activity"/>
    <property type="evidence" value="ECO:0007669"/>
    <property type="project" value="InterPro"/>
</dbReference>
<feature type="domain" description="Serpin" evidence="2">
    <location>
        <begin position="56"/>
        <end position="417"/>
    </location>
</feature>
<dbReference type="PROSITE" id="PS00284">
    <property type="entry name" value="SERPIN"/>
    <property type="match status" value="1"/>
</dbReference>
<evidence type="ECO:0000313" key="3">
    <source>
        <dbReference type="Ensembl" id="ENSPMRP00000010303.1"/>
    </source>
</evidence>
<evidence type="ECO:0000313" key="4">
    <source>
        <dbReference type="Proteomes" id="UP000472272"/>
    </source>
</evidence>
<dbReference type="SMART" id="SM00093">
    <property type="entry name" value="SERPIN"/>
    <property type="match status" value="1"/>
</dbReference>
<reference evidence="3 4" key="1">
    <citation type="journal article" date="2019" name="Proc. Natl. Acad. Sci. U.S.A.">
        <title>Regulatory changes in pterin and carotenoid genes underlie balanced color polymorphisms in the wall lizard.</title>
        <authorList>
            <person name="Andrade P."/>
            <person name="Pinho C."/>
            <person name="Perez I de Lanuza G."/>
            <person name="Afonso S."/>
            <person name="Brejcha J."/>
            <person name="Rubin C.J."/>
            <person name="Wallerman O."/>
            <person name="Pereira P."/>
            <person name="Sabatino S.J."/>
            <person name="Bellati A."/>
            <person name="Pellitteri-Rosa D."/>
            <person name="Bosakova Z."/>
            <person name="Bunikis I."/>
            <person name="Carretero M.A."/>
            <person name="Feiner N."/>
            <person name="Marsik P."/>
            <person name="Pauperio F."/>
            <person name="Salvi D."/>
            <person name="Soler L."/>
            <person name="While G.M."/>
            <person name="Uller T."/>
            <person name="Font E."/>
            <person name="Andersson L."/>
            <person name="Carneiro M."/>
        </authorList>
    </citation>
    <scope>NUCLEOTIDE SEQUENCE</scope>
</reference>
<dbReference type="Ensembl" id="ENSPMRT00000010975.1">
    <property type="protein sequence ID" value="ENSPMRP00000010303.1"/>
    <property type="gene ID" value="ENSPMRG00000006853.1"/>
</dbReference>
<accession>A0A670IF16</accession>
<dbReference type="Gene3D" id="2.30.39.10">
    <property type="entry name" value="Alpha-1-antitrypsin, domain 1"/>
    <property type="match status" value="1"/>
</dbReference>
<reference evidence="3" key="2">
    <citation type="submission" date="2025-08" db="UniProtKB">
        <authorList>
            <consortium name="Ensembl"/>
        </authorList>
    </citation>
    <scope>IDENTIFICATION</scope>
</reference>
<dbReference type="InterPro" id="IPR042178">
    <property type="entry name" value="Serpin_sf_1"/>
</dbReference>
<dbReference type="InterPro" id="IPR036186">
    <property type="entry name" value="Serpin_sf"/>
</dbReference>
<name>A0A670IF16_PODMU</name>
<dbReference type="OMA" id="IPMMHLQ"/>
<dbReference type="SUPFAM" id="SSF56574">
    <property type="entry name" value="Serpins"/>
    <property type="match status" value="1"/>
</dbReference>
<evidence type="ECO:0000256" key="1">
    <source>
        <dbReference type="RuleBase" id="RU000411"/>
    </source>
</evidence>
<proteinExistence type="inferred from homology"/>
<dbReference type="AlphaFoldDB" id="A0A670IF16"/>
<dbReference type="GeneTree" id="ENSGT00940000161641"/>
<keyword evidence="4" id="KW-1185">Reference proteome</keyword>
<dbReference type="Gene3D" id="3.30.497.10">
    <property type="entry name" value="Antithrombin, subunit I, domain 2"/>
    <property type="match status" value="1"/>
</dbReference>
<protein>
    <submittedName>
        <fullName evidence="3">Serpin family I member 2</fullName>
    </submittedName>
</protein>
<dbReference type="GO" id="GO:0005615">
    <property type="term" value="C:extracellular space"/>
    <property type="evidence" value="ECO:0007669"/>
    <property type="project" value="InterPro"/>
</dbReference>
<dbReference type="InterPro" id="IPR023796">
    <property type="entry name" value="Serpin_dom"/>
</dbReference>